<dbReference type="AlphaFoldDB" id="A0A1X2H6V7"/>
<name>A0A1X2H6V7_SYNRA</name>
<protein>
    <submittedName>
        <fullName evidence="1">Uncharacterized protein</fullName>
    </submittedName>
</protein>
<dbReference type="Proteomes" id="UP000242180">
    <property type="component" value="Unassembled WGS sequence"/>
</dbReference>
<accession>A0A1X2H6V7</accession>
<reference evidence="1 2" key="1">
    <citation type="submission" date="2016-07" db="EMBL/GenBank/DDBJ databases">
        <title>Pervasive Adenine N6-methylation of Active Genes in Fungi.</title>
        <authorList>
            <consortium name="DOE Joint Genome Institute"/>
            <person name="Mondo S.J."/>
            <person name="Dannebaum R.O."/>
            <person name="Kuo R.C."/>
            <person name="Labutti K."/>
            <person name="Haridas S."/>
            <person name="Kuo A."/>
            <person name="Salamov A."/>
            <person name="Ahrendt S.R."/>
            <person name="Lipzen A."/>
            <person name="Sullivan W."/>
            <person name="Andreopoulos W.B."/>
            <person name="Clum A."/>
            <person name="Lindquist E."/>
            <person name="Daum C."/>
            <person name="Ramamoorthy G.K."/>
            <person name="Gryganskyi A."/>
            <person name="Culley D."/>
            <person name="Magnuson J.K."/>
            <person name="James T.Y."/>
            <person name="O'Malley M.A."/>
            <person name="Stajich J.E."/>
            <person name="Spatafora J.W."/>
            <person name="Visel A."/>
            <person name="Grigoriev I.V."/>
        </authorList>
    </citation>
    <scope>NUCLEOTIDE SEQUENCE [LARGE SCALE GENOMIC DNA]</scope>
    <source>
        <strain evidence="1 2">NRRL 2496</strain>
    </source>
</reference>
<dbReference type="InParanoid" id="A0A1X2H6V7"/>
<sequence length="85" mass="10010">MLFVLIPLSSFLFFFLLFLNPQYISIPTFFTASLRLDQSRKKTVPQRQWFCHLDLQRPRRLEPPVNALSAVHAQKKKATTVYSVR</sequence>
<gene>
    <name evidence="1" type="ORF">BCR43DRAFT_359252</name>
</gene>
<keyword evidence="2" id="KW-1185">Reference proteome</keyword>
<comment type="caution">
    <text evidence="1">The sequence shown here is derived from an EMBL/GenBank/DDBJ whole genome shotgun (WGS) entry which is preliminary data.</text>
</comment>
<organism evidence="1 2">
    <name type="scientific">Syncephalastrum racemosum</name>
    <name type="common">Filamentous fungus</name>
    <dbReference type="NCBI Taxonomy" id="13706"/>
    <lineage>
        <taxon>Eukaryota</taxon>
        <taxon>Fungi</taxon>
        <taxon>Fungi incertae sedis</taxon>
        <taxon>Mucoromycota</taxon>
        <taxon>Mucoromycotina</taxon>
        <taxon>Mucoromycetes</taxon>
        <taxon>Mucorales</taxon>
        <taxon>Syncephalastraceae</taxon>
        <taxon>Syncephalastrum</taxon>
    </lineage>
</organism>
<proteinExistence type="predicted"/>
<evidence type="ECO:0000313" key="2">
    <source>
        <dbReference type="Proteomes" id="UP000242180"/>
    </source>
</evidence>
<dbReference type="EMBL" id="MCGN01000008">
    <property type="protein sequence ID" value="ORY94212.1"/>
    <property type="molecule type" value="Genomic_DNA"/>
</dbReference>
<evidence type="ECO:0000313" key="1">
    <source>
        <dbReference type="EMBL" id="ORY94212.1"/>
    </source>
</evidence>